<dbReference type="EMBL" id="QSAV01000026">
    <property type="protein sequence ID" value="RGW78603.1"/>
    <property type="molecule type" value="Genomic_DNA"/>
</dbReference>
<dbReference type="Proteomes" id="UP000286113">
    <property type="component" value="Unassembled WGS sequence"/>
</dbReference>
<evidence type="ECO:0000313" key="2">
    <source>
        <dbReference type="EMBL" id="RGW78603.1"/>
    </source>
</evidence>
<protein>
    <submittedName>
        <fullName evidence="2">Uncharacterized protein</fullName>
    </submittedName>
</protein>
<comment type="caution">
    <text evidence="2">The sequence shown here is derived from an EMBL/GenBank/DDBJ whole genome shotgun (WGS) entry which is preliminary data.</text>
</comment>
<dbReference type="Proteomes" id="UP000285776">
    <property type="component" value="Unassembled WGS sequence"/>
</dbReference>
<dbReference type="AlphaFoldDB" id="A0AA92UAN7"/>
<gene>
    <name evidence="2" type="ORF">DWV53_09015</name>
    <name evidence="1" type="ORF">DWX90_14570</name>
</gene>
<dbReference type="EMBL" id="QRVN01000043">
    <property type="protein sequence ID" value="RGS45066.1"/>
    <property type="molecule type" value="Genomic_DNA"/>
</dbReference>
<evidence type="ECO:0000313" key="3">
    <source>
        <dbReference type="Proteomes" id="UP000285776"/>
    </source>
</evidence>
<proteinExistence type="predicted"/>
<accession>A0AA92UAN7</accession>
<name>A0AA92UAN7_9BACT</name>
<evidence type="ECO:0000313" key="4">
    <source>
        <dbReference type="Proteomes" id="UP000286113"/>
    </source>
</evidence>
<organism evidence="2 3">
    <name type="scientific">Segatella copri</name>
    <dbReference type="NCBI Taxonomy" id="165179"/>
    <lineage>
        <taxon>Bacteria</taxon>
        <taxon>Pseudomonadati</taxon>
        <taxon>Bacteroidota</taxon>
        <taxon>Bacteroidia</taxon>
        <taxon>Bacteroidales</taxon>
        <taxon>Prevotellaceae</taxon>
        <taxon>Segatella</taxon>
    </lineage>
</organism>
<sequence length="78" mass="8922">MIWKRNGGNITFISKRGKPMYEKDFPQTNATIATLQVNQLVFSYLSVAIRAFSIITYCHLLPHSGEKRGILSEKAEEY</sequence>
<reference evidence="3 4" key="1">
    <citation type="submission" date="2018-08" db="EMBL/GenBank/DDBJ databases">
        <title>A genome reference for cultivated species of the human gut microbiota.</title>
        <authorList>
            <person name="Zou Y."/>
            <person name="Xue W."/>
            <person name="Luo G."/>
        </authorList>
    </citation>
    <scope>NUCLEOTIDE SEQUENCE [LARGE SCALE GENOMIC DNA]</scope>
    <source>
        <strain evidence="2 3">AF10-17</strain>
        <strain evidence="1 4">AF22-1</strain>
    </source>
</reference>
<evidence type="ECO:0000313" key="1">
    <source>
        <dbReference type="EMBL" id="RGS45066.1"/>
    </source>
</evidence>